<organism evidence="2">
    <name type="scientific">uncultured Rubrobacteraceae bacterium</name>
    <dbReference type="NCBI Taxonomy" id="349277"/>
    <lineage>
        <taxon>Bacteria</taxon>
        <taxon>Bacillati</taxon>
        <taxon>Actinomycetota</taxon>
        <taxon>Rubrobacteria</taxon>
        <taxon>Rubrobacterales</taxon>
        <taxon>Rubrobacteraceae</taxon>
        <taxon>environmental samples</taxon>
    </lineage>
</organism>
<reference evidence="2" key="1">
    <citation type="submission" date="2020-02" db="EMBL/GenBank/DDBJ databases">
        <authorList>
            <person name="Meier V. D."/>
        </authorList>
    </citation>
    <scope>NUCLEOTIDE SEQUENCE</scope>
    <source>
        <strain evidence="2">AVDCRST_MAG55</strain>
    </source>
</reference>
<protein>
    <submittedName>
        <fullName evidence="2">Esterase</fullName>
    </submittedName>
</protein>
<dbReference type="SUPFAM" id="SSF53474">
    <property type="entry name" value="alpha/beta-Hydrolases"/>
    <property type="match status" value="1"/>
</dbReference>
<proteinExistence type="predicted"/>
<dbReference type="AlphaFoldDB" id="A0A6J4Q153"/>
<dbReference type="InterPro" id="IPR000073">
    <property type="entry name" value="AB_hydrolase_1"/>
</dbReference>
<dbReference type="Pfam" id="PF12697">
    <property type="entry name" value="Abhydrolase_6"/>
    <property type="match status" value="1"/>
</dbReference>
<dbReference type="GO" id="GO:0003824">
    <property type="term" value="F:catalytic activity"/>
    <property type="evidence" value="ECO:0007669"/>
    <property type="project" value="UniProtKB-ARBA"/>
</dbReference>
<feature type="domain" description="AB hydrolase-1" evidence="1">
    <location>
        <begin position="4"/>
        <end position="228"/>
    </location>
</feature>
<dbReference type="PANTHER" id="PTHR37017:SF11">
    <property type="entry name" value="ESTERASE_LIPASE_THIOESTERASE DOMAIN-CONTAINING PROTEIN"/>
    <property type="match status" value="1"/>
</dbReference>
<dbReference type="Gene3D" id="3.40.50.1820">
    <property type="entry name" value="alpha/beta hydrolase"/>
    <property type="match status" value="1"/>
</dbReference>
<evidence type="ECO:0000313" key="2">
    <source>
        <dbReference type="EMBL" id="CAA9429877.1"/>
    </source>
</evidence>
<evidence type="ECO:0000259" key="1">
    <source>
        <dbReference type="Pfam" id="PF12697"/>
    </source>
</evidence>
<dbReference type="InterPro" id="IPR029058">
    <property type="entry name" value="AB_hydrolase_fold"/>
</dbReference>
<name>A0A6J4Q153_9ACTN</name>
<dbReference type="EMBL" id="CADCUZ010000125">
    <property type="protein sequence ID" value="CAA9429877.1"/>
    <property type="molecule type" value="Genomic_DNA"/>
</dbReference>
<sequence>MSSFVLIPGAWMGAWAWEPVTRGLREIGHDVHPVTLTGLADGEADVSGVGLSTHVDDVVSVLEERDLHDAIVVGHLYGGIVAGQVADRAPERVARTVFVEAFLPRDGRAMLDSISEEGREEELRQIAENRGRWPAPTFDEVAHGNGMSAEQARWLSERFVGHPGRTISEPAALARPLAGQRATYIACTMGGHWRSGEVAAMREEPTWAFRTLETGHWPMVSDPEGLVALLAEIGDEHGRS</sequence>
<dbReference type="InterPro" id="IPR052897">
    <property type="entry name" value="Sec-Metab_Biosynth_Hydrolase"/>
</dbReference>
<gene>
    <name evidence="2" type="ORF">AVDCRST_MAG55-2578</name>
</gene>
<accession>A0A6J4Q153</accession>
<dbReference type="PANTHER" id="PTHR37017">
    <property type="entry name" value="AB HYDROLASE-1 DOMAIN-CONTAINING PROTEIN-RELATED"/>
    <property type="match status" value="1"/>
</dbReference>